<keyword evidence="2" id="KW-1185">Reference proteome</keyword>
<dbReference type="EMBL" id="BMDE01000001">
    <property type="protein sequence ID" value="GGH89347.1"/>
    <property type="molecule type" value="Genomic_DNA"/>
</dbReference>
<evidence type="ECO:0000313" key="1">
    <source>
        <dbReference type="EMBL" id="GGH89347.1"/>
    </source>
</evidence>
<sequence length="101" mass="11302">MAVTLDELTELSARGALDALRVHSLQGGYYLLQAVQGGDRRPVRDEQGVVLLWRSLLQVRQCLEGRVTMPLELWHAEVHEELCGLPEQRGEACRLSLANPL</sequence>
<proteinExistence type="predicted"/>
<evidence type="ECO:0008006" key="3">
    <source>
        <dbReference type="Google" id="ProtNLM"/>
    </source>
</evidence>
<dbReference type="Pfam" id="PF20090">
    <property type="entry name" value="DUF6482"/>
    <property type="match status" value="1"/>
</dbReference>
<evidence type="ECO:0000313" key="2">
    <source>
        <dbReference type="Proteomes" id="UP000655550"/>
    </source>
</evidence>
<name>A0ABQ2ADK1_9PSED</name>
<dbReference type="Proteomes" id="UP000655550">
    <property type="component" value="Unassembled WGS sequence"/>
</dbReference>
<gene>
    <name evidence="1" type="ORF">GCM10007363_04270</name>
</gene>
<protein>
    <recommendedName>
        <fullName evidence="3">Cation transporter</fullName>
    </recommendedName>
</protein>
<organism evidence="1 2">
    <name type="scientific">Pseudomonas fluvialis</name>
    <dbReference type="NCBI Taxonomy" id="1793966"/>
    <lineage>
        <taxon>Bacteria</taxon>
        <taxon>Pseudomonadati</taxon>
        <taxon>Pseudomonadota</taxon>
        <taxon>Gammaproteobacteria</taxon>
        <taxon>Pseudomonadales</taxon>
        <taxon>Pseudomonadaceae</taxon>
        <taxon>Pseudomonas</taxon>
    </lineage>
</organism>
<dbReference type="InterPro" id="IPR045508">
    <property type="entry name" value="DUF6482"/>
</dbReference>
<comment type="caution">
    <text evidence="1">The sequence shown here is derived from an EMBL/GenBank/DDBJ whole genome shotgun (WGS) entry which is preliminary data.</text>
</comment>
<reference evidence="2" key="1">
    <citation type="journal article" date="2019" name="Int. J. Syst. Evol. Microbiol.">
        <title>The Global Catalogue of Microorganisms (GCM) 10K type strain sequencing project: providing services to taxonomists for standard genome sequencing and annotation.</title>
        <authorList>
            <consortium name="The Broad Institute Genomics Platform"/>
            <consortium name="The Broad Institute Genome Sequencing Center for Infectious Disease"/>
            <person name="Wu L."/>
            <person name="Ma J."/>
        </authorList>
    </citation>
    <scope>NUCLEOTIDE SEQUENCE [LARGE SCALE GENOMIC DNA]</scope>
    <source>
        <strain evidence="2">CCM 8778</strain>
    </source>
</reference>
<accession>A0ABQ2ADK1</accession>